<organism evidence="1 2">
    <name type="scientific">Suicoccus acidiformans</name>
    <dbReference type="NCBI Taxonomy" id="2036206"/>
    <lineage>
        <taxon>Bacteria</taxon>
        <taxon>Bacillati</taxon>
        <taxon>Bacillota</taxon>
        <taxon>Bacilli</taxon>
        <taxon>Lactobacillales</taxon>
        <taxon>Aerococcaceae</taxon>
        <taxon>Suicoccus</taxon>
    </lineage>
</organism>
<dbReference type="EMBL" id="CP023434">
    <property type="protein sequence ID" value="AXY24733.1"/>
    <property type="molecule type" value="Genomic_DNA"/>
</dbReference>
<proteinExistence type="predicted"/>
<accession>A0A347WI26</accession>
<evidence type="ECO:0000313" key="2">
    <source>
        <dbReference type="Proteomes" id="UP000263232"/>
    </source>
</evidence>
<name>A0A347WI26_9LACT</name>
<dbReference type="KEGG" id="abae:CL176_01080"/>
<protein>
    <submittedName>
        <fullName evidence="1">Uncharacterized protein</fullName>
    </submittedName>
</protein>
<gene>
    <name evidence="1" type="ORF">CL176_01080</name>
</gene>
<reference evidence="1 2" key="1">
    <citation type="submission" date="2017-09" db="EMBL/GenBank/DDBJ databases">
        <title>Complete genome sequence of Oxytococcus suis strain ZY16052.</title>
        <authorList>
            <person name="Li F."/>
        </authorList>
    </citation>
    <scope>NUCLEOTIDE SEQUENCE [LARGE SCALE GENOMIC DNA]</scope>
    <source>
        <strain evidence="1 2">ZY16052</strain>
    </source>
</reference>
<dbReference type="RefSeq" id="WP_118989657.1">
    <property type="nucleotide sequence ID" value="NZ_CP023434.1"/>
</dbReference>
<dbReference type="Proteomes" id="UP000263232">
    <property type="component" value="Chromosome"/>
</dbReference>
<dbReference type="AlphaFoldDB" id="A0A347WI26"/>
<keyword evidence="2" id="KW-1185">Reference proteome</keyword>
<evidence type="ECO:0000313" key="1">
    <source>
        <dbReference type="EMBL" id="AXY24733.1"/>
    </source>
</evidence>
<sequence length="76" mass="8490">MADLAQKYQDDFEAAVGTARYEGREEGRVEGRAEGALKKATAIILNMHHRGESIDKIADIVMESKEDVEKVIREEA</sequence>